<dbReference type="Gene3D" id="3.30.450.30">
    <property type="entry name" value="Dynein light chain 2a, cytoplasmic"/>
    <property type="match status" value="1"/>
</dbReference>
<dbReference type="InterPro" id="IPR048278">
    <property type="entry name" value="PFN"/>
</dbReference>
<dbReference type="PANTHER" id="PTHR11604">
    <property type="entry name" value="PROFILIN"/>
    <property type="match status" value="1"/>
</dbReference>
<dbReference type="GO" id="GO:0005856">
    <property type="term" value="C:cytoskeleton"/>
    <property type="evidence" value="ECO:0007669"/>
    <property type="project" value="UniProtKB-SubCell"/>
</dbReference>
<keyword evidence="8" id="KW-1185">Reference proteome</keyword>
<evidence type="ECO:0000256" key="1">
    <source>
        <dbReference type="ARBA" id="ARBA00004245"/>
    </source>
</evidence>
<dbReference type="CDD" id="cd00148">
    <property type="entry name" value="PROF"/>
    <property type="match status" value="1"/>
</dbReference>
<keyword evidence="4 6" id="KW-0009">Actin-binding</keyword>
<comment type="similarity">
    <text evidence="2 6">Belongs to the profilin family.</text>
</comment>
<dbReference type="OrthoDB" id="421374at2759"/>
<keyword evidence="3" id="KW-0963">Cytoplasm</keyword>
<dbReference type="Pfam" id="PF00235">
    <property type="entry name" value="Profilin"/>
    <property type="match status" value="1"/>
</dbReference>
<dbReference type="SUPFAM" id="SSF55770">
    <property type="entry name" value="Profilin (actin-binding protein)"/>
    <property type="match status" value="1"/>
</dbReference>
<evidence type="ECO:0000256" key="6">
    <source>
        <dbReference type="RuleBase" id="RU003909"/>
    </source>
</evidence>
<dbReference type="EMBL" id="KB932208">
    <property type="protein sequence ID" value="KCV68452.1"/>
    <property type="molecule type" value="Genomic_DNA"/>
</dbReference>
<dbReference type="GO" id="GO:0005938">
    <property type="term" value="C:cell cortex"/>
    <property type="evidence" value="ECO:0007669"/>
    <property type="project" value="TreeGrafter"/>
</dbReference>
<evidence type="ECO:0000256" key="4">
    <source>
        <dbReference type="ARBA" id="ARBA00023203"/>
    </source>
</evidence>
<comment type="subcellular location">
    <subcellularLocation>
        <location evidence="1">Cytoplasm</location>
        <location evidence="1">Cytoskeleton</location>
    </subcellularLocation>
</comment>
<dbReference type="GeneID" id="20529471"/>
<dbReference type="SMART" id="SM00392">
    <property type="entry name" value="PROF"/>
    <property type="match status" value="1"/>
</dbReference>
<dbReference type="InterPro" id="IPR005455">
    <property type="entry name" value="PFN_euk"/>
</dbReference>
<reference evidence="7" key="1">
    <citation type="submission" date="2013-04" db="EMBL/GenBank/DDBJ databases">
        <title>The Genome Sequence of Fonticula alba ATCC 38817.</title>
        <authorList>
            <consortium name="The Broad Institute Genomics Platform"/>
            <person name="Russ C."/>
            <person name="Cuomo C."/>
            <person name="Burger G."/>
            <person name="Gray M.W."/>
            <person name="Holland P.W.H."/>
            <person name="King N."/>
            <person name="Lang F.B.F."/>
            <person name="Roger A.J."/>
            <person name="Ruiz-Trillo I."/>
            <person name="Brown M."/>
            <person name="Walker B."/>
            <person name="Young S."/>
            <person name="Zeng Q."/>
            <person name="Gargeya S."/>
            <person name="Fitzgerald M."/>
            <person name="Haas B."/>
            <person name="Abouelleil A."/>
            <person name="Allen A.W."/>
            <person name="Alvarado L."/>
            <person name="Arachchi H.M."/>
            <person name="Berlin A.M."/>
            <person name="Chapman S.B."/>
            <person name="Gainer-Dewar J."/>
            <person name="Goldberg J."/>
            <person name="Griggs A."/>
            <person name="Gujja S."/>
            <person name="Hansen M."/>
            <person name="Howarth C."/>
            <person name="Imamovic A."/>
            <person name="Ireland A."/>
            <person name="Larimer J."/>
            <person name="McCowan C."/>
            <person name="Murphy C."/>
            <person name="Pearson M."/>
            <person name="Poon T.W."/>
            <person name="Priest M."/>
            <person name="Roberts A."/>
            <person name="Saif S."/>
            <person name="Shea T."/>
            <person name="Sisk P."/>
            <person name="Sykes S."/>
            <person name="Wortman J."/>
            <person name="Nusbaum C."/>
            <person name="Birren B."/>
        </authorList>
    </citation>
    <scope>NUCLEOTIDE SEQUENCE [LARGE SCALE GENOMIC DNA]</scope>
    <source>
        <strain evidence="7">ATCC 38817</strain>
    </source>
</reference>
<evidence type="ECO:0000256" key="3">
    <source>
        <dbReference type="ARBA" id="ARBA00022490"/>
    </source>
</evidence>
<organism evidence="7">
    <name type="scientific">Fonticula alba</name>
    <name type="common">Slime mold</name>
    <dbReference type="NCBI Taxonomy" id="691883"/>
    <lineage>
        <taxon>Eukaryota</taxon>
        <taxon>Rotosphaerida</taxon>
        <taxon>Fonticulaceae</taxon>
        <taxon>Fonticula</taxon>
    </lineage>
</organism>
<keyword evidence="5" id="KW-0206">Cytoskeleton</keyword>
<dbReference type="GO" id="GO:0003785">
    <property type="term" value="F:actin monomer binding"/>
    <property type="evidence" value="ECO:0007669"/>
    <property type="project" value="TreeGrafter"/>
</dbReference>
<proteinExistence type="inferred from homology"/>
<dbReference type="InterPro" id="IPR036140">
    <property type="entry name" value="PFN_sf"/>
</dbReference>
<evidence type="ECO:0000256" key="5">
    <source>
        <dbReference type="ARBA" id="ARBA00023212"/>
    </source>
</evidence>
<protein>
    <recommendedName>
        <fullName evidence="6">Profilin</fullName>
    </recommendedName>
</protein>
<dbReference type="OMA" id="CIAWANT"/>
<dbReference type="STRING" id="691883.A0A058Z4M4"/>
<gene>
    <name evidence="7" type="ORF">H696_04746</name>
</gene>
<dbReference type="PRINTS" id="PR01640">
    <property type="entry name" value="PROFILINPLNT"/>
</dbReference>
<dbReference type="AlphaFoldDB" id="A0A058Z4M4"/>
<dbReference type="eggNOG" id="KOG1755">
    <property type="taxonomic scope" value="Eukaryota"/>
</dbReference>
<evidence type="ECO:0000313" key="7">
    <source>
        <dbReference type="EMBL" id="KCV68452.1"/>
    </source>
</evidence>
<name>A0A058Z4M4_FONAL</name>
<evidence type="ECO:0000256" key="2">
    <source>
        <dbReference type="ARBA" id="ARBA00010058"/>
    </source>
</evidence>
<dbReference type="PANTHER" id="PTHR11604:SF0">
    <property type="entry name" value="PROFILIN"/>
    <property type="match status" value="1"/>
</dbReference>
<accession>A0A058Z4M4</accession>
<dbReference type="PRINTS" id="PR00392">
    <property type="entry name" value="PROFILIN"/>
</dbReference>
<dbReference type="RefSeq" id="XP_009496884.1">
    <property type="nucleotide sequence ID" value="XM_009498609.1"/>
</dbReference>
<sequence length="123" mass="12920">MSWDSYITSILSSKDITQAAIHGHDGSVWATSSGFNVTPAEVKAALDTMNGSNTTGTVNLAGVNYILLRFEDKSVFLKKGKEGAVIAKTDRAVIIGTYGDGVSPGNANVAILKMADYLSEAGY</sequence>
<evidence type="ECO:0000313" key="8">
    <source>
        <dbReference type="Proteomes" id="UP000030693"/>
    </source>
</evidence>
<dbReference type="Proteomes" id="UP000030693">
    <property type="component" value="Unassembled WGS sequence"/>
</dbReference>